<comment type="caution">
    <text evidence="1">The sequence shown here is derived from an EMBL/GenBank/DDBJ whole genome shotgun (WGS) entry which is preliminary data.</text>
</comment>
<reference evidence="1" key="1">
    <citation type="journal article" date="2019" name="bioRxiv">
        <title>The Genome of the Zebra Mussel, Dreissena polymorpha: A Resource for Invasive Species Research.</title>
        <authorList>
            <person name="McCartney M.A."/>
            <person name="Auch B."/>
            <person name="Kono T."/>
            <person name="Mallez S."/>
            <person name="Zhang Y."/>
            <person name="Obille A."/>
            <person name="Becker A."/>
            <person name="Abrahante J.E."/>
            <person name="Garbe J."/>
            <person name="Badalamenti J.P."/>
            <person name="Herman A."/>
            <person name="Mangelson H."/>
            <person name="Liachko I."/>
            <person name="Sullivan S."/>
            <person name="Sone E.D."/>
            <person name="Koren S."/>
            <person name="Silverstein K.A.T."/>
            <person name="Beckman K.B."/>
            <person name="Gohl D.M."/>
        </authorList>
    </citation>
    <scope>NUCLEOTIDE SEQUENCE</scope>
    <source>
        <strain evidence="1">Duluth1</strain>
        <tissue evidence="1">Whole animal</tissue>
    </source>
</reference>
<name>A0A9D4J2Q0_DREPO</name>
<sequence length="108" mass="11727">MDGCSTCSLWSPTLSPFQDGPPPVVKPSLIEAPIMDRLLNLFSTVSNSAYTTNNLSLIDNCLTNSGLTAVCVCFYKKVSPESKTCDLCEFYVDQYLIATGVYIVKSGI</sequence>
<dbReference type="EMBL" id="JAIWYP010000007">
    <property type="protein sequence ID" value="KAH3793624.1"/>
    <property type="molecule type" value="Genomic_DNA"/>
</dbReference>
<protein>
    <submittedName>
        <fullName evidence="1">Uncharacterized protein</fullName>
    </submittedName>
</protein>
<dbReference type="AlphaFoldDB" id="A0A9D4J2Q0"/>
<reference evidence="1" key="2">
    <citation type="submission" date="2020-11" db="EMBL/GenBank/DDBJ databases">
        <authorList>
            <person name="McCartney M.A."/>
            <person name="Auch B."/>
            <person name="Kono T."/>
            <person name="Mallez S."/>
            <person name="Becker A."/>
            <person name="Gohl D.M."/>
            <person name="Silverstein K.A.T."/>
            <person name="Koren S."/>
            <person name="Bechman K.B."/>
            <person name="Herman A."/>
            <person name="Abrahante J.E."/>
            <person name="Garbe J."/>
        </authorList>
    </citation>
    <scope>NUCLEOTIDE SEQUENCE</scope>
    <source>
        <strain evidence="1">Duluth1</strain>
        <tissue evidence="1">Whole animal</tissue>
    </source>
</reference>
<evidence type="ECO:0000313" key="1">
    <source>
        <dbReference type="EMBL" id="KAH3793624.1"/>
    </source>
</evidence>
<evidence type="ECO:0000313" key="2">
    <source>
        <dbReference type="Proteomes" id="UP000828390"/>
    </source>
</evidence>
<organism evidence="1 2">
    <name type="scientific">Dreissena polymorpha</name>
    <name type="common">Zebra mussel</name>
    <name type="synonym">Mytilus polymorpha</name>
    <dbReference type="NCBI Taxonomy" id="45954"/>
    <lineage>
        <taxon>Eukaryota</taxon>
        <taxon>Metazoa</taxon>
        <taxon>Spiralia</taxon>
        <taxon>Lophotrochozoa</taxon>
        <taxon>Mollusca</taxon>
        <taxon>Bivalvia</taxon>
        <taxon>Autobranchia</taxon>
        <taxon>Heteroconchia</taxon>
        <taxon>Euheterodonta</taxon>
        <taxon>Imparidentia</taxon>
        <taxon>Neoheterodontei</taxon>
        <taxon>Myida</taxon>
        <taxon>Dreissenoidea</taxon>
        <taxon>Dreissenidae</taxon>
        <taxon>Dreissena</taxon>
    </lineage>
</organism>
<proteinExistence type="predicted"/>
<gene>
    <name evidence="1" type="ORF">DPMN_147138</name>
</gene>
<keyword evidence="2" id="KW-1185">Reference proteome</keyword>
<accession>A0A9D4J2Q0</accession>
<dbReference type="Proteomes" id="UP000828390">
    <property type="component" value="Unassembled WGS sequence"/>
</dbReference>